<feature type="region of interest" description="Disordered" evidence="1">
    <location>
        <begin position="246"/>
        <end position="266"/>
    </location>
</feature>
<organism evidence="2 3">
    <name type="scientific">Pseudoglutamicibacter cumminsii</name>
    <dbReference type="NCBI Taxonomy" id="156979"/>
    <lineage>
        <taxon>Bacteria</taxon>
        <taxon>Bacillati</taxon>
        <taxon>Actinomycetota</taxon>
        <taxon>Actinomycetes</taxon>
        <taxon>Micrococcales</taxon>
        <taxon>Micrococcaceae</taxon>
        <taxon>Pseudoglutamicibacter</taxon>
    </lineage>
</organism>
<dbReference type="RefSeq" id="WP_109304021.1">
    <property type="nucleotide sequence ID" value="NZ_QFWG01000009.1"/>
</dbReference>
<name>A0ABX5L487_9MICC</name>
<sequence length="410" mass="43839">MSESSRHDEEATQSFPASPPPPGPEDEATQALPAAPEATTNAAPAVPPAPLPLDAFHGAGLDGTDGHGTAFQDAHFQSEEFPNEDTTHGETIDDATFTNHTAFITPSPSADHTAFIDPEPSSEYQSLDSEMWYQDAPASFDPATYSAVNAPSGGPYLDDSTDAACATSVGAGVTAAGLIAATHNEASPAPSRRSASGRPSSKRSSGGTGKNITIAAVLAAMLGLGGGVILGNTLLAPDPTRSDEYMKLSSEKSQVDSQAAKGEQKREELEQTIASYKDEENGLNAQLKDQQKQQKKLQEDQTKLKKDQEQLKKDQKKLKKDREKLDKDIEIVSRPGKSSGQWEIGEDIPEGKYRTKSSVSDRCVYAVYSDSAYSKVKYSRVIDSGTPRLTLKEGEFFSSMGCGSWVRDTD</sequence>
<evidence type="ECO:0000313" key="2">
    <source>
        <dbReference type="EMBL" id="PWI27466.1"/>
    </source>
</evidence>
<proteinExistence type="predicted"/>
<evidence type="ECO:0000256" key="1">
    <source>
        <dbReference type="SAM" id="MobiDB-lite"/>
    </source>
</evidence>
<keyword evidence="3" id="KW-1185">Reference proteome</keyword>
<gene>
    <name evidence="2" type="ORF">CAY35_07550</name>
</gene>
<feature type="compositionally biased region" description="Low complexity" evidence="1">
    <location>
        <begin position="186"/>
        <end position="205"/>
    </location>
</feature>
<feature type="region of interest" description="Disordered" evidence="1">
    <location>
        <begin position="1"/>
        <end position="70"/>
    </location>
</feature>
<comment type="caution">
    <text evidence="2">The sequence shown here is derived from an EMBL/GenBank/DDBJ whole genome shotgun (WGS) entry which is preliminary data.</text>
</comment>
<feature type="region of interest" description="Disordered" evidence="1">
    <location>
        <begin position="293"/>
        <end position="322"/>
    </location>
</feature>
<dbReference type="Proteomes" id="UP000245514">
    <property type="component" value="Unassembled WGS sequence"/>
</dbReference>
<accession>A0ABX5L487</accession>
<protein>
    <submittedName>
        <fullName evidence="2">Uncharacterized protein</fullName>
    </submittedName>
</protein>
<evidence type="ECO:0000313" key="3">
    <source>
        <dbReference type="Proteomes" id="UP000245514"/>
    </source>
</evidence>
<reference evidence="2 3" key="1">
    <citation type="submission" date="2018-05" db="EMBL/GenBank/DDBJ databases">
        <title>Draft Genome Sequence of Arthrobacter cumminsii IME1328, Isolated from a Patient Who Suffered from Foot Ulcers in China.</title>
        <authorList>
            <person name="Li M."/>
            <person name="Jiang Z."/>
            <person name="Sun Q."/>
            <person name="Tong Y."/>
        </authorList>
    </citation>
    <scope>NUCLEOTIDE SEQUENCE [LARGE SCALE GENOMIC DNA]</scope>
    <source>
        <strain evidence="2 3">IME1328</strain>
    </source>
</reference>
<feature type="compositionally biased region" description="Basic and acidic residues" evidence="1">
    <location>
        <begin position="1"/>
        <end position="10"/>
    </location>
</feature>
<feature type="compositionally biased region" description="Basic and acidic residues" evidence="1">
    <location>
        <begin position="293"/>
        <end position="313"/>
    </location>
</feature>
<feature type="compositionally biased region" description="Low complexity" evidence="1">
    <location>
        <begin position="31"/>
        <end position="44"/>
    </location>
</feature>
<feature type="region of interest" description="Disordered" evidence="1">
    <location>
        <begin position="183"/>
        <end position="209"/>
    </location>
</feature>
<dbReference type="EMBL" id="QFWG01000009">
    <property type="protein sequence ID" value="PWI27466.1"/>
    <property type="molecule type" value="Genomic_DNA"/>
</dbReference>